<dbReference type="Gene3D" id="2.120.10.30">
    <property type="entry name" value="TolB, C-terminal domain"/>
    <property type="match status" value="1"/>
</dbReference>
<evidence type="ECO:0000256" key="1">
    <source>
        <dbReference type="SAM" id="MobiDB-lite"/>
    </source>
</evidence>
<dbReference type="OrthoDB" id="3173508at2"/>
<evidence type="ECO:0000256" key="2">
    <source>
        <dbReference type="SAM" id="SignalP"/>
    </source>
</evidence>
<evidence type="ECO:0000313" key="5">
    <source>
        <dbReference type="Proteomes" id="UP000216311"/>
    </source>
</evidence>
<dbReference type="SUPFAM" id="SSF49299">
    <property type="entry name" value="PKD domain"/>
    <property type="match status" value="1"/>
</dbReference>
<keyword evidence="2" id="KW-0732">Signal</keyword>
<dbReference type="PANTHER" id="PTHR19328:SF13">
    <property type="entry name" value="HIPL1 PROTEIN"/>
    <property type="match status" value="1"/>
</dbReference>
<dbReference type="Pfam" id="PF08310">
    <property type="entry name" value="LGFP"/>
    <property type="match status" value="5"/>
</dbReference>
<feature type="chain" id="PRO_5012558611" evidence="2">
    <location>
        <begin position="31"/>
        <end position="980"/>
    </location>
</feature>
<dbReference type="Proteomes" id="UP000216311">
    <property type="component" value="Unassembled WGS sequence"/>
</dbReference>
<dbReference type="InterPro" id="IPR013783">
    <property type="entry name" value="Ig-like_fold"/>
</dbReference>
<proteinExistence type="predicted"/>
<dbReference type="InterPro" id="IPR011042">
    <property type="entry name" value="6-blade_b-propeller_TolB-like"/>
</dbReference>
<dbReference type="InterPro" id="IPR000601">
    <property type="entry name" value="PKD_dom"/>
</dbReference>
<dbReference type="Pfam" id="PF07995">
    <property type="entry name" value="GSDH"/>
    <property type="match status" value="1"/>
</dbReference>
<dbReference type="SUPFAM" id="SSF50952">
    <property type="entry name" value="Soluble quinoprotein glucose dehydrogenase"/>
    <property type="match status" value="1"/>
</dbReference>
<keyword evidence="5" id="KW-1185">Reference proteome</keyword>
<feature type="domain" description="PKD" evidence="3">
    <location>
        <begin position="412"/>
        <end position="478"/>
    </location>
</feature>
<dbReference type="EMBL" id="NMVQ01000023">
    <property type="protein sequence ID" value="OYO20866.1"/>
    <property type="molecule type" value="Genomic_DNA"/>
</dbReference>
<dbReference type="InterPro" id="IPR013207">
    <property type="entry name" value="LGFP"/>
</dbReference>
<dbReference type="InterPro" id="IPR022409">
    <property type="entry name" value="PKD/Chitinase_dom"/>
</dbReference>
<accession>A0A255H0J7</accession>
<dbReference type="Gene3D" id="2.60.40.10">
    <property type="entry name" value="Immunoglobulins"/>
    <property type="match status" value="1"/>
</dbReference>
<dbReference type="InterPro" id="IPR012938">
    <property type="entry name" value="Glc/Sorbosone_DH"/>
</dbReference>
<evidence type="ECO:0000259" key="3">
    <source>
        <dbReference type="PROSITE" id="PS50093"/>
    </source>
</evidence>
<organism evidence="4 5">
    <name type="scientific">Enemella dayhoffiae</name>
    <dbReference type="NCBI Taxonomy" id="2016507"/>
    <lineage>
        <taxon>Bacteria</taxon>
        <taxon>Bacillati</taxon>
        <taxon>Actinomycetota</taxon>
        <taxon>Actinomycetes</taxon>
        <taxon>Propionibacteriales</taxon>
        <taxon>Propionibacteriaceae</taxon>
        <taxon>Enemella</taxon>
    </lineage>
</organism>
<gene>
    <name evidence="4" type="ORF">CGZ93_11635</name>
</gene>
<name>A0A255H0J7_9ACTN</name>
<protein>
    <submittedName>
        <fullName evidence="4">Sugar dehydrogenase</fullName>
    </submittedName>
</protein>
<dbReference type="RefSeq" id="WP_094364293.1">
    <property type="nucleotide sequence ID" value="NZ_NMVQ01000023.1"/>
</dbReference>
<evidence type="ECO:0000313" key="4">
    <source>
        <dbReference type="EMBL" id="OYO20866.1"/>
    </source>
</evidence>
<dbReference type="PROSITE" id="PS51257">
    <property type="entry name" value="PROKAR_LIPOPROTEIN"/>
    <property type="match status" value="1"/>
</dbReference>
<dbReference type="PROSITE" id="PS50093">
    <property type="entry name" value="PKD"/>
    <property type="match status" value="1"/>
</dbReference>
<dbReference type="Pfam" id="PF18911">
    <property type="entry name" value="PKD_4"/>
    <property type="match status" value="1"/>
</dbReference>
<feature type="region of interest" description="Disordered" evidence="1">
    <location>
        <begin position="676"/>
        <end position="696"/>
    </location>
</feature>
<dbReference type="CDD" id="cd00146">
    <property type="entry name" value="PKD"/>
    <property type="match status" value="1"/>
</dbReference>
<reference evidence="4 5" key="1">
    <citation type="submission" date="2017-07" db="EMBL/GenBank/DDBJ databases">
        <title>Draft whole genome sequences of clinical Proprionibacteriaceae strains.</title>
        <authorList>
            <person name="Bernier A.-M."/>
            <person name="Bernard K."/>
            <person name="Domingo M.-C."/>
        </authorList>
    </citation>
    <scope>NUCLEOTIDE SEQUENCE [LARGE SCALE GENOMIC DNA]</scope>
    <source>
        <strain evidence="4 5">NML 130396</strain>
    </source>
</reference>
<dbReference type="AlphaFoldDB" id="A0A255H0J7"/>
<sequence>MSGICSKFLRALLGISVVIACLVPAAPARAAVPAGFQVTSLPTGQRAYDLTAFEFTPDGGWFAIGKSGLVTWTSPVFGSRRIAQLDVVTAEDLGLVGLAVAPGWPDDPTIYTTRALPTSAGTVLRLSKWRVTVDDRKQPVALAGETTILELPARTNVHMMSEVLAAQDGTLWVSVGDSADFRKADPLALDALDPEQGYGKLLHVWPDGRGVANNPLYDAAAPTSWRSRMYAGGLRSPFRFSMDPVTGAPILGDVGWNDREEINIVRPGQSLGWPCFEGNRPTPGYSGMAGCAGATNSAPLIDYQHGPMGTSITGGFVYTGTRYPQEYRGRYFFGDYASNRLYTSRHDATGKLLTGPEPNGFISGEGAPVAIRPGPNGDVVWADILSGTMKRLSWVGGNRAPVAAPEVVTDPATRTATFDAGTTTDPDGDALTHSWDFGDGATASTAHADHQYAGDGPYTVRYTATDSLGAASTAVLTVHPANHTPTLTLRTPPAGTQFAVGDRVRLSATATDAEDGQLGVTWSTTLVHCSGGYCHRHPGSSTSGATYDQPFVDHGDNTYLLLTATARDATGASVSASWEARPKLRTLSVTSTAQTPVTINSTATSAQSVTVGAAVSVSVAATSSDGVASFERWSDGGSRARTLTMPDADVTLHAVYLTPIDRRFNSDPALRALIGPAIGPETGSATSRTRPHSAGELHWTPATGVKELHGAIRATYLAEGGEPAFGRAATDETPTADGRGRFNELLGGTGGVTSIYWSPETPASAVYGAIRTKWAATGLERGPLGYPVTSERSAVGGRFNLFQYGSVHWSPAIGAHEVHGEIYRRWDQFGREGSLLRLPVTDELPTPDGVGRFNYFEGGSIYWSPETGAYEIHGAILNRWSQLGWETSVLGYPTTNELPTPDGTGRYNHFRGGSVYWSPQTGAHEVYGAILERWSQLGWETSWLGYPTSGEYDVPGGRRSNFQGGWIEYRFDTREVIVGR</sequence>
<dbReference type="InterPro" id="IPR035986">
    <property type="entry name" value="PKD_dom_sf"/>
</dbReference>
<dbReference type="PANTHER" id="PTHR19328">
    <property type="entry name" value="HEDGEHOG-INTERACTING PROTEIN"/>
    <property type="match status" value="1"/>
</dbReference>
<feature type="signal peptide" evidence="2">
    <location>
        <begin position="1"/>
        <end position="30"/>
    </location>
</feature>
<dbReference type="SMART" id="SM00089">
    <property type="entry name" value="PKD"/>
    <property type="match status" value="1"/>
</dbReference>
<dbReference type="InterPro" id="IPR011041">
    <property type="entry name" value="Quinoprot_gluc/sorb_DH_b-prop"/>
</dbReference>
<dbReference type="GO" id="GO:0005975">
    <property type="term" value="P:carbohydrate metabolic process"/>
    <property type="evidence" value="ECO:0007669"/>
    <property type="project" value="UniProtKB-ARBA"/>
</dbReference>
<comment type="caution">
    <text evidence="4">The sequence shown here is derived from an EMBL/GenBank/DDBJ whole genome shotgun (WGS) entry which is preliminary data.</text>
</comment>